<sequence>NEAGMRGILLDRGGYFEETTDCPRIRSLTEVAKHL</sequence>
<name>X1PCD4_9ZZZZ</name>
<reference evidence="1" key="1">
    <citation type="journal article" date="2014" name="Front. Microbiol.">
        <title>High frequency of phylogenetically diverse reductive dehalogenase-homologous genes in deep subseafloor sedimentary metagenomes.</title>
        <authorList>
            <person name="Kawai M."/>
            <person name="Futagami T."/>
            <person name="Toyoda A."/>
            <person name="Takaki Y."/>
            <person name="Nishi S."/>
            <person name="Hori S."/>
            <person name="Arai W."/>
            <person name="Tsubouchi T."/>
            <person name="Morono Y."/>
            <person name="Uchiyama I."/>
            <person name="Ito T."/>
            <person name="Fujiyama A."/>
            <person name="Inagaki F."/>
            <person name="Takami H."/>
        </authorList>
    </citation>
    <scope>NUCLEOTIDE SEQUENCE</scope>
    <source>
        <strain evidence="1">Expedition CK06-06</strain>
    </source>
</reference>
<protein>
    <submittedName>
        <fullName evidence="1">Uncharacterized protein</fullName>
    </submittedName>
</protein>
<gene>
    <name evidence="1" type="ORF">S06H3_54842</name>
</gene>
<dbReference type="AlphaFoldDB" id="X1PCD4"/>
<feature type="non-terminal residue" evidence="1">
    <location>
        <position position="1"/>
    </location>
</feature>
<proteinExistence type="predicted"/>
<evidence type="ECO:0000313" key="1">
    <source>
        <dbReference type="EMBL" id="GAI53957.1"/>
    </source>
</evidence>
<comment type="caution">
    <text evidence="1">The sequence shown here is derived from an EMBL/GenBank/DDBJ whole genome shotgun (WGS) entry which is preliminary data.</text>
</comment>
<dbReference type="EMBL" id="BARV01035114">
    <property type="protein sequence ID" value="GAI53957.1"/>
    <property type="molecule type" value="Genomic_DNA"/>
</dbReference>
<organism evidence="1">
    <name type="scientific">marine sediment metagenome</name>
    <dbReference type="NCBI Taxonomy" id="412755"/>
    <lineage>
        <taxon>unclassified sequences</taxon>
        <taxon>metagenomes</taxon>
        <taxon>ecological metagenomes</taxon>
    </lineage>
</organism>
<accession>X1PCD4</accession>